<feature type="non-terminal residue" evidence="2">
    <location>
        <position position="217"/>
    </location>
</feature>
<sequence>MAINGTSAVPTLTAHGLERMTTMPVAVAIAVILAALAFGALSPRLDPREPPLVKPGIPLVGHIIGLMRHQAQYHINLQRSTRKPIATLPMLTGKMYAVWDPYLTAAGLRNKSLSSTPHILTATPVLSQTSQTTTALLHGPLGEPLVDKMMLKAIPASLKGPPIHRLNTTALTSLAAQLTTLAPSPTTPATVPNAWLWLRRLLTTATTAALYGPHDPF</sequence>
<reference evidence="2" key="2">
    <citation type="submission" date="2023-05" db="EMBL/GenBank/DDBJ databases">
        <authorList>
            <consortium name="Lawrence Berkeley National Laboratory"/>
            <person name="Steindorff A."/>
            <person name="Hensen N."/>
            <person name="Bonometti L."/>
            <person name="Westerberg I."/>
            <person name="Brannstrom I.O."/>
            <person name="Guillou S."/>
            <person name="Cros-Aarteil S."/>
            <person name="Calhoun S."/>
            <person name="Haridas S."/>
            <person name="Kuo A."/>
            <person name="Mondo S."/>
            <person name="Pangilinan J."/>
            <person name="Riley R."/>
            <person name="Labutti K."/>
            <person name="Andreopoulos B."/>
            <person name="Lipzen A."/>
            <person name="Chen C."/>
            <person name="Yanf M."/>
            <person name="Daum C."/>
            <person name="Ng V."/>
            <person name="Clum A."/>
            <person name="Ohm R."/>
            <person name="Martin F."/>
            <person name="Silar P."/>
            <person name="Natvig D."/>
            <person name="Lalanne C."/>
            <person name="Gautier V."/>
            <person name="Ament-Velasquez S.L."/>
            <person name="Kruys A."/>
            <person name="Hutchinson M.I."/>
            <person name="Powell A.J."/>
            <person name="Barry K."/>
            <person name="Miller A.N."/>
            <person name="Grigoriev I.V."/>
            <person name="Debuchy R."/>
            <person name="Gladieux P."/>
            <person name="Thoren M.H."/>
            <person name="Johannesson H."/>
        </authorList>
    </citation>
    <scope>NUCLEOTIDE SEQUENCE</scope>
    <source>
        <strain evidence="2">CBS 731.68</strain>
    </source>
</reference>
<evidence type="ECO:0000313" key="2">
    <source>
        <dbReference type="EMBL" id="KAK4128071.1"/>
    </source>
</evidence>
<keyword evidence="3" id="KW-1185">Reference proteome</keyword>
<feature type="transmembrane region" description="Helical" evidence="1">
    <location>
        <begin position="20"/>
        <end position="41"/>
    </location>
</feature>
<dbReference type="PANTHER" id="PTHR47582:SF1">
    <property type="entry name" value="P450, PUTATIVE (EUROFUNG)-RELATED"/>
    <property type="match status" value="1"/>
</dbReference>
<dbReference type="GO" id="GO:0016705">
    <property type="term" value="F:oxidoreductase activity, acting on paired donors, with incorporation or reduction of molecular oxygen"/>
    <property type="evidence" value="ECO:0007669"/>
    <property type="project" value="InterPro"/>
</dbReference>
<dbReference type="GO" id="GO:0020037">
    <property type="term" value="F:heme binding"/>
    <property type="evidence" value="ECO:0007669"/>
    <property type="project" value="InterPro"/>
</dbReference>
<evidence type="ECO:0000256" key="1">
    <source>
        <dbReference type="SAM" id="Phobius"/>
    </source>
</evidence>
<accession>A0AAN6UAL9</accession>
<keyword evidence="1" id="KW-1133">Transmembrane helix</keyword>
<gene>
    <name evidence="2" type="ORF">N657DRAFT_551291</name>
</gene>
<dbReference type="GO" id="GO:0004497">
    <property type="term" value="F:monooxygenase activity"/>
    <property type="evidence" value="ECO:0007669"/>
    <property type="project" value="InterPro"/>
</dbReference>
<dbReference type="AlphaFoldDB" id="A0AAN6UAL9"/>
<dbReference type="RefSeq" id="XP_062651842.1">
    <property type="nucleotide sequence ID" value="XM_062787903.1"/>
</dbReference>
<dbReference type="GO" id="GO:0005506">
    <property type="term" value="F:iron ion binding"/>
    <property type="evidence" value="ECO:0007669"/>
    <property type="project" value="InterPro"/>
</dbReference>
<dbReference type="EMBL" id="MU853223">
    <property type="protein sequence ID" value="KAK4128071.1"/>
    <property type="molecule type" value="Genomic_DNA"/>
</dbReference>
<organism evidence="2 3">
    <name type="scientific">Parathielavia appendiculata</name>
    <dbReference type="NCBI Taxonomy" id="2587402"/>
    <lineage>
        <taxon>Eukaryota</taxon>
        <taxon>Fungi</taxon>
        <taxon>Dikarya</taxon>
        <taxon>Ascomycota</taxon>
        <taxon>Pezizomycotina</taxon>
        <taxon>Sordariomycetes</taxon>
        <taxon>Sordariomycetidae</taxon>
        <taxon>Sordariales</taxon>
        <taxon>Chaetomiaceae</taxon>
        <taxon>Parathielavia</taxon>
    </lineage>
</organism>
<keyword evidence="1" id="KW-0812">Transmembrane</keyword>
<protein>
    <submittedName>
        <fullName evidence="2">Uncharacterized protein</fullName>
    </submittedName>
</protein>
<dbReference type="GeneID" id="87824673"/>
<dbReference type="InterPro" id="IPR053007">
    <property type="entry name" value="CYP450_monoxygenase_sec-met"/>
</dbReference>
<reference evidence="2" key="1">
    <citation type="journal article" date="2023" name="Mol. Phylogenet. Evol.">
        <title>Genome-scale phylogeny and comparative genomics of the fungal order Sordariales.</title>
        <authorList>
            <person name="Hensen N."/>
            <person name="Bonometti L."/>
            <person name="Westerberg I."/>
            <person name="Brannstrom I.O."/>
            <person name="Guillou S."/>
            <person name="Cros-Aarteil S."/>
            <person name="Calhoun S."/>
            <person name="Haridas S."/>
            <person name="Kuo A."/>
            <person name="Mondo S."/>
            <person name="Pangilinan J."/>
            <person name="Riley R."/>
            <person name="LaButti K."/>
            <person name="Andreopoulos B."/>
            <person name="Lipzen A."/>
            <person name="Chen C."/>
            <person name="Yan M."/>
            <person name="Daum C."/>
            <person name="Ng V."/>
            <person name="Clum A."/>
            <person name="Steindorff A."/>
            <person name="Ohm R.A."/>
            <person name="Martin F."/>
            <person name="Silar P."/>
            <person name="Natvig D.O."/>
            <person name="Lalanne C."/>
            <person name="Gautier V."/>
            <person name="Ament-Velasquez S.L."/>
            <person name="Kruys A."/>
            <person name="Hutchinson M.I."/>
            <person name="Powell A.J."/>
            <person name="Barry K."/>
            <person name="Miller A.N."/>
            <person name="Grigoriev I.V."/>
            <person name="Debuchy R."/>
            <person name="Gladieux P."/>
            <person name="Hiltunen Thoren M."/>
            <person name="Johannesson H."/>
        </authorList>
    </citation>
    <scope>NUCLEOTIDE SEQUENCE</scope>
    <source>
        <strain evidence="2">CBS 731.68</strain>
    </source>
</reference>
<proteinExistence type="predicted"/>
<dbReference type="Proteomes" id="UP001302602">
    <property type="component" value="Unassembled WGS sequence"/>
</dbReference>
<comment type="caution">
    <text evidence="2">The sequence shown here is derived from an EMBL/GenBank/DDBJ whole genome shotgun (WGS) entry which is preliminary data.</text>
</comment>
<name>A0AAN6UAL9_9PEZI</name>
<keyword evidence="1" id="KW-0472">Membrane</keyword>
<dbReference type="InterPro" id="IPR036396">
    <property type="entry name" value="Cyt_P450_sf"/>
</dbReference>
<dbReference type="Gene3D" id="1.10.630.10">
    <property type="entry name" value="Cytochrome P450"/>
    <property type="match status" value="1"/>
</dbReference>
<evidence type="ECO:0000313" key="3">
    <source>
        <dbReference type="Proteomes" id="UP001302602"/>
    </source>
</evidence>
<dbReference type="PANTHER" id="PTHR47582">
    <property type="entry name" value="P450, PUTATIVE (EUROFUNG)-RELATED"/>
    <property type="match status" value="1"/>
</dbReference>